<dbReference type="Proteomes" id="UP000050525">
    <property type="component" value="Unassembled WGS sequence"/>
</dbReference>
<keyword evidence="2" id="KW-1185">Reference proteome</keyword>
<proteinExistence type="predicted"/>
<reference evidence="1 2" key="1">
    <citation type="journal article" date="2012" name="Genome Biol.">
        <title>Sequencing three crocodilian genomes to illuminate the evolution of archosaurs and amniotes.</title>
        <authorList>
            <person name="St John J.A."/>
            <person name="Braun E.L."/>
            <person name="Isberg S.R."/>
            <person name="Miles L.G."/>
            <person name="Chong A.Y."/>
            <person name="Gongora J."/>
            <person name="Dalzell P."/>
            <person name="Moran C."/>
            <person name="Bed'hom B."/>
            <person name="Abzhanov A."/>
            <person name="Burgess S.C."/>
            <person name="Cooksey A.M."/>
            <person name="Castoe T.A."/>
            <person name="Crawford N.G."/>
            <person name="Densmore L.D."/>
            <person name="Drew J.C."/>
            <person name="Edwards S.V."/>
            <person name="Faircloth B.C."/>
            <person name="Fujita M.K."/>
            <person name="Greenwold M.J."/>
            <person name="Hoffmann F.G."/>
            <person name="Howard J.M."/>
            <person name="Iguchi T."/>
            <person name="Janes D.E."/>
            <person name="Khan S.Y."/>
            <person name="Kohno S."/>
            <person name="de Koning A.J."/>
            <person name="Lance S.L."/>
            <person name="McCarthy F.M."/>
            <person name="McCormack J.E."/>
            <person name="Merchant M.E."/>
            <person name="Peterson D.G."/>
            <person name="Pollock D.D."/>
            <person name="Pourmand N."/>
            <person name="Raney B.J."/>
            <person name="Roessler K.A."/>
            <person name="Sanford J.R."/>
            <person name="Sawyer R.H."/>
            <person name="Schmidt C.J."/>
            <person name="Triplett E.W."/>
            <person name="Tuberville T.D."/>
            <person name="Venegas-Anaya M."/>
            <person name="Howard J.T."/>
            <person name="Jarvis E.D."/>
            <person name="Guillette L.J.Jr."/>
            <person name="Glenn T.C."/>
            <person name="Green R.E."/>
            <person name="Ray D.A."/>
        </authorList>
    </citation>
    <scope>NUCLEOTIDE SEQUENCE [LARGE SCALE GENOMIC DNA]</scope>
    <source>
        <strain evidence="1">KSC_2009_1</strain>
    </source>
</reference>
<accession>A0A151LYV0</accession>
<sequence>MVHDKFPSLAPKFEIWIQPVKRLKRIATPRRKHKGLGPQGNACLKGGNQLLYNKGISEEWPIQPKECQICRIARAERCIHLYFSDKDPGVVNRNKNHVTDDVYW</sequence>
<comment type="caution">
    <text evidence="1">The sequence shown here is derived from an EMBL/GenBank/DDBJ whole genome shotgun (WGS) entry which is preliminary data.</text>
</comment>
<evidence type="ECO:0000313" key="2">
    <source>
        <dbReference type="Proteomes" id="UP000050525"/>
    </source>
</evidence>
<evidence type="ECO:0000313" key="1">
    <source>
        <dbReference type="EMBL" id="KYO17410.1"/>
    </source>
</evidence>
<name>A0A151LYV0_ALLMI</name>
<protein>
    <submittedName>
        <fullName evidence="1">Uncharacterized protein</fullName>
    </submittedName>
</protein>
<dbReference type="AlphaFoldDB" id="A0A151LYV0"/>
<gene>
    <name evidence="1" type="ORF">Y1Q_0020031</name>
</gene>
<organism evidence="1 2">
    <name type="scientific">Alligator mississippiensis</name>
    <name type="common">American alligator</name>
    <dbReference type="NCBI Taxonomy" id="8496"/>
    <lineage>
        <taxon>Eukaryota</taxon>
        <taxon>Metazoa</taxon>
        <taxon>Chordata</taxon>
        <taxon>Craniata</taxon>
        <taxon>Vertebrata</taxon>
        <taxon>Euteleostomi</taxon>
        <taxon>Archelosauria</taxon>
        <taxon>Archosauria</taxon>
        <taxon>Crocodylia</taxon>
        <taxon>Alligatoridae</taxon>
        <taxon>Alligatorinae</taxon>
        <taxon>Alligator</taxon>
    </lineage>
</organism>
<dbReference type="EMBL" id="AKHW03007000">
    <property type="protein sequence ID" value="KYO17410.1"/>
    <property type="molecule type" value="Genomic_DNA"/>
</dbReference>